<evidence type="ECO:0000256" key="2">
    <source>
        <dbReference type="ARBA" id="ARBA00022475"/>
    </source>
</evidence>
<protein>
    <submittedName>
        <fullName evidence="9">ComEC family competence protein</fullName>
    </submittedName>
</protein>
<comment type="subcellular location">
    <subcellularLocation>
        <location evidence="1">Cell membrane</location>
        <topology evidence="1">Multi-pass membrane protein</topology>
    </subcellularLocation>
</comment>
<dbReference type="PANTHER" id="PTHR30619">
    <property type="entry name" value="DNA INTERNALIZATION/COMPETENCE PROTEIN COMEC/REC2"/>
    <property type="match status" value="1"/>
</dbReference>
<dbReference type="InterPro" id="IPR025405">
    <property type="entry name" value="DUF4131"/>
</dbReference>
<feature type="transmembrane region" description="Helical" evidence="6">
    <location>
        <begin position="498"/>
        <end position="515"/>
    </location>
</feature>
<keyword evidence="5 6" id="KW-0472">Membrane</keyword>
<dbReference type="RefSeq" id="WP_166249277.1">
    <property type="nucleotide sequence ID" value="NZ_CP049616.1"/>
</dbReference>
<organism evidence="9 10">
    <name type="scientific">Flagellimonas oceani</name>
    <dbReference type="NCBI Taxonomy" id="2698672"/>
    <lineage>
        <taxon>Bacteria</taxon>
        <taxon>Pseudomonadati</taxon>
        <taxon>Bacteroidota</taxon>
        <taxon>Flavobacteriia</taxon>
        <taxon>Flavobacteriales</taxon>
        <taxon>Flavobacteriaceae</taxon>
        <taxon>Flagellimonas</taxon>
    </lineage>
</organism>
<gene>
    <name evidence="9" type="ORF">GVT53_14830</name>
</gene>
<proteinExistence type="predicted"/>
<keyword evidence="3 6" id="KW-0812">Transmembrane</keyword>
<evidence type="ECO:0000256" key="1">
    <source>
        <dbReference type="ARBA" id="ARBA00004651"/>
    </source>
</evidence>
<dbReference type="Pfam" id="PF03772">
    <property type="entry name" value="Competence"/>
    <property type="match status" value="1"/>
</dbReference>
<feature type="transmembrane region" description="Helical" evidence="6">
    <location>
        <begin position="329"/>
        <end position="361"/>
    </location>
</feature>
<feature type="transmembrane region" description="Helical" evidence="6">
    <location>
        <begin position="412"/>
        <end position="434"/>
    </location>
</feature>
<name>A0A6G7J4U4_9FLAO</name>
<accession>A0A6G7J4U4</accession>
<feature type="domain" description="ComEC/Rec2-related protein" evidence="7">
    <location>
        <begin position="224"/>
        <end position="493"/>
    </location>
</feature>
<dbReference type="InterPro" id="IPR052159">
    <property type="entry name" value="Competence_DNA_uptake"/>
</dbReference>
<evidence type="ECO:0000313" key="10">
    <source>
        <dbReference type="Proteomes" id="UP000502928"/>
    </source>
</evidence>
<dbReference type="KEGG" id="mut:GVT53_14830"/>
<feature type="transmembrane region" description="Helical" evidence="6">
    <location>
        <begin position="245"/>
        <end position="267"/>
    </location>
</feature>
<feature type="transmembrane region" description="Helical" evidence="6">
    <location>
        <begin position="381"/>
        <end position="400"/>
    </location>
</feature>
<dbReference type="AlphaFoldDB" id="A0A6G7J4U4"/>
<evidence type="ECO:0000259" key="8">
    <source>
        <dbReference type="Pfam" id="PF13567"/>
    </source>
</evidence>
<evidence type="ECO:0000259" key="7">
    <source>
        <dbReference type="Pfam" id="PF03772"/>
    </source>
</evidence>
<evidence type="ECO:0000256" key="4">
    <source>
        <dbReference type="ARBA" id="ARBA00022989"/>
    </source>
</evidence>
<keyword evidence="10" id="KW-1185">Reference proteome</keyword>
<evidence type="ECO:0000313" key="9">
    <source>
        <dbReference type="EMBL" id="QII45893.1"/>
    </source>
</evidence>
<dbReference type="Pfam" id="PF13567">
    <property type="entry name" value="DUF4131"/>
    <property type="match status" value="1"/>
</dbReference>
<keyword evidence="4 6" id="KW-1133">Transmembrane helix</keyword>
<feature type="transmembrane region" description="Helical" evidence="6">
    <location>
        <begin position="279"/>
        <end position="295"/>
    </location>
</feature>
<dbReference type="InterPro" id="IPR004477">
    <property type="entry name" value="ComEC_N"/>
</dbReference>
<dbReference type="PANTHER" id="PTHR30619:SF1">
    <property type="entry name" value="RECOMBINATION PROTEIN 2"/>
    <property type="match status" value="1"/>
</dbReference>
<sequence length="666" mass="75636">MSIKLTFWVVLGIVIGFYFEVAPLLPLIAMFVLLPIMYWVGKKQDRKGVPYFEMLTSLITLCLGIFVVGISINRDMPRHYTKQGHLQETVWHLKVSEALKPNAFSHRYITQIIAADGDVASGKLLFSLSVDSSLKRLQVDDEFLIYAKPEDIHPPLNPYQFDYRSYLEKQGIQHQIRTNYAAIIKKQGAPKTLFGAANNFREHIISKLKEKNFGTEELGVIEALILGKRDDISESTYNNYKNAGAVHILAVSGLHVGIILFLLEFILAPLARLPKGKSIKLILVVLLLWSYAFIAGLSPSIVRAVTMFSFVAYALYLNRPTNSFNIIALSMLFILLVKPLFVFQVGFQMSYAAVFAIVWIYPKLQKFWLPEHIIIRKAWQLLSVSIAAQLGVVPISLFYFHQFPALFFISNLLIIPFLGLILGFGILVIILALVDFLPQFMVDGFNWVIQLMNSVVGWVAQQEGFIIKNISFDSVQLLLGYLIIITLVIFLSKPKWKTVLPLFGGIIVFQGWMIWNQFQVRQKETVILAHRSRNTVLLHQSGSSLSVITSDSTNIGTIGTDYVVAERIQKLDTFRLQNSYQIGEKKLFVLDSLGILPLEGDLDYLLLTQSPEINLERVLDSIKPKKIFADRSNYPSLIKKWEQTCIQKEIPFHYTGEKGFYVLSIN</sequence>
<dbReference type="NCBIfam" id="TIGR00360">
    <property type="entry name" value="ComEC_N-term"/>
    <property type="match status" value="1"/>
</dbReference>
<dbReference type="EMBL" id="CP049616">
    <property type="protein sequence ID" value="QII45893.1"/>
    <property type="molecule type" value="Genomic_DNA"/>
</dbReference>
<dbReference type="Proteomes" id="UP000502928">
    <property type="component" value="Chromosome"/>
</dbReference>
<feature type="domain" description="DUF4131" evidence="8">
    <location>
        <begin position="25"/>
        <end position="180"/>
    </location>
</feature>
<feature type="transmembrane region" description="Helical" evidence="6">
    <location>
        <begin position="472"/>
        <end position="492"/>
    </location>
</feature>
<evidence type="ECO:0000256" key="6">
    <source>
        <dbReference type="SAM" id="Phobius"/>
    </source>
</evidence>
<keyword evidence="2" id="KW-1003">Cell membrane</keyword>
<evidence type="ECO:0000256" key="5">
    <source>
        <dbReference type="ARBA" id="ARBA00023136"/>
    </source>
</evidence>
<reference evidence="9 10" key="1">
    <citation type="submission" date="2020-02" db="EMBL/GenBank/DDBJ databases">
        <title>Complete genome of Muricauda sp. 501str8.</title>
        <authorList>
            <person name="Dong B."/>
            <person name="Zhu S."/>
            <person name="Yang J."/>
            <person name="Chen J."/>
        </authorList>
    </citation>
    <scope>NUCLEOTIDE SEQUENCE [LARGE SCALE GENOMIC DNA]</scope>
    <source>
        <strain evidence="9 10">501str8</strain>
    </source>
</reference>
<feature type="transmembrane region" description="Helical" evidence="6">
    <location>
        <begin position="51"/>
        <end position="72"/>
    </location>
</feature>
<dbReference type="GO" id="GO:0005886">
    <property type="term" value="C:plasma membrane"/>
    <property type="evidence" value="ECO:0007669"/>
    <property type="project" value="UniProtKB-SubCell"/>
</dbReference>
<evidence type="ECO:0000256" key="3">
    <source>
        <dbReference type="ARBA" id="ARBA00022692"/>
    </source>
</evidence>
<feature type="transmembrane region" description="Helical" evidence="6">
    <location>
        <begin position="6"/>
        <end position="39"/>
    </location>
</feature>